<dbReference type="GO" id="GO:0071949">
    <property type="term" value="F:FAD binding"/>
    <property type="evidence" value="ECO:0007669"/>
    <property type="project" value="InterPro"/>
</dbReference>
<dbReference type="Gene3D" id="3.50.50.60">
    <property type="entry name" value="FAD/NAD(P)-binding domain"/>
    <property type="match status" value="1"/>
</dbReference>
<dbReference type="GO" id="GO:0016709">
    <property type="term" value="F:oxidoreductase activity, acting on paired donors, with incorporation or reduction of molecular oxygen, NAD(P)H as one donor, and incorporation of one atom of oxygen"/>
    <property type="evidence" value="ECO:0007669"/>
    <property type="project" value="UniProtKB-ARBA"/>
</dbReference>
<dbReference type="RefSeq" id="WP_208382792.1">
    <property type="nucleotide sequence ID" value="NZ_BAABJU010000001.1"/>
</dbReference>
<proteinExistence type="predicted"/>
<name>A0A846LHL6_9ACTN</name>
<reference evidence="5" key="1">
    <citation type="journal article" date="2014" name="Int. J. Syst. Evol. Microbiol.">
        <title>Complete genome of a new Firmicutes species belonging to the dominant human colonic microbiota ('Ruminococcus bicirculans') reveals two chromosomes and a selective capacity to utilize plant glucans.</title>
        <authorList>
            <consortium name="NISC Comparative Sequencing Program"/>
            <person name="Wegmann U."/>
            <person name="Louis P."/>
            <person name="Goesmann A."/>
            <person name="Henrissat B."/>
            <person name="Duncan S.H."/>
            <person name="Flint H.J."/>
        </authorList>
    </citation>
    <scope>NUCLEOTIDE SEQUENCE</scope>
    <source>
        <strain evidence="5">CGMCC 4.5581</strain>
    </source>
</reference>
<dbReference type="Gene3D" id="3.30.9.10">
    <property type="entry name" value="D-Amino Acid Oxidase, subunit A, domain 2"/>
    <property type="match status" value="1"/>
</dbReference>
<evidence type="ECO:0000256" key="3">
    <source>
        <dbReference type="ARBA" id="ARBA00022827"/>
    </source>
</evidence>
<reference evidence="5" key="4">
    <citation type="submission" date="2024-05" db="EMBL/GenBank/DDBJ databases">
        <authorList>
            <person name="Sun Q."/>
            <person name="Zhou Y."/>
        </authorList>
    </citation>
    <scope>NUCLEOTIDE SEQUENCE</scope>
    <source>
        <strain evidence="5">CGMCC 4.5581</strain>
    </source>
</reference>
<reference evidence="6 7" key="3">
    <citation type="submission" date="2020-02" db="EMBL/GenBank/DDBJ databases">
        <title>Sequencing the genomes of 1000 actinobacteria strains.</title>
        <authorList>
            <person name="Klenk H.-P."/>
        </authorList>
    </citation>
    <scope>NUCLEOTIDE SEQUENCE [LARGE SCALE GENOMIC DNA]</scope>
    <source>
        <strain evidence="6 7">DSM 45201</strain>
    </source>
</reference>
<accession>A0A846LHL6</accession>
<dbReference type="Proteomes" id="UP000648663">
    <property type="component" value="Unassembled WGS sequence"/>
</dbReference>
<evidence type="ECO:0000313" key="6">
    <source>
        <dbReference type="EMBL" id="NIH67156.1"/>
    </source>
</evidence>
<dbReference type="AlphaFoldDB" id="A0A846LHL6"/>
<feature type="domain" description="FAD-binding" evidence="4">
    <location>
        <begin position="6"/>
        <end position="352"/>
    </location>
</feature>
<protein>
    <submittedName>
        <fullName evidence="6">2-polyprenyl-6-methoxyphenol hydroxylase-like FAD-dependent oxidoreductase</fullName>
    </submittedName>
</protein>
<dbReference type="SUPFAM" id="SSF51905">
    <property type="entry name" value="FAD/NAD(P)-binding domain"/>
    <property type="match status" value="1"/>
</dbReference>
<dbReference type="PANTHER" id="PTHR43004">
    <property type="entry name" value="TRK SYSTEM POTASSIUM UPTAKE PROTEIN"/>
    <property type="match status" value="1"/>
</dbReference>
<dbReference type="Gene3D" id="3.40.30.120">
    <property type="match status" value="1"/>
</dbReference>
<sequence length="526" mass="57341">MPPRRQVVIVGGGPVGVALALALGLRGISCAVIERRTELSSIPKGQGLSQRSVEHFARWGLADQLRAARAMPPGHPIGQVTVYRDLRSDFWHAAAARELVAPFYAQANERLPQYRTEEVLRRRLAELPDVDVHLGWQATEVHQHADGVRVVATRDGAELELVGDYVVGCDGGRSIVREQADIPRSGTDFDELVALVVFRSKEFHQALERFPARSTYRVMHPDLKGYWMFFGRVDVGEEFFFHGPVPPGTTTENFDFAAFLHQAAGFPFESTIDHVGFWDLRVQVADEYRRGRAFIAGDAAHTHPPYGGFGLNNGLEDAVNLGWKLAAVLDGWGGPALLDSYSPERQAVFRDVGEEIIGGWIREDRAVLEEYSPETDREEFERAFAEVAAGFGKRLRHFEPNYEGSSVVLGPPGGVNSGLGTHSFQARPGHHLAPQPSSAGGTVFDALGPDFTLLALDAGDDAVAAFSEAAAEAGVPLTVVQDTFDGGREAYGSRLVLVRPDQFVVWTGDTVPADVGRVLSRVTGRG</sequence>
<dbReference type="EMBL" id="JAAMPA010000001">
    <property type="protein sequence ID" value="NIH67156.1"/>
    <property type="molecule type" value="Genomic_DNA"/>
</dbReference>
<comment type="cofactor">
    <cofactor evidence="1">
        <name>FAD</name>
        <dbReference type="ChEBI" id="CHEBI:57692"/>
    </cofactor>
</comment>
<organism evidence="6 7">
    <name type="scientific">Modestobacter marinus</name>
    <dbReference type="NCBI Taxonomy" id="477641"/>
    <lineage>
        <taxon>Bacteria</taxon>
        <taxon>Bacillati</taxon>
        <taxon>Actinomycetota</taxon>
        <taxon>Actinomycetes</taxon>
        <taxon>Geodermatophilales</taxon>
        <taxon>Geodermatophilaceae</taxon>
        <taxon>Modestobacter</taxon>
    </lineage>
</organism>
<keyword evidence="3" id="KW-0274">FAD</keyword>
<comment type="caution">
    <text evidence="6">The sequence shown here is derived from an EMBL/GenBank/DDBJ whole genome shotgun (WGS) entry which is preliminary data.</text>
</comment>
<evidence type="ECO:0000313" key="7">
    <source>
        <dbReference type="Proteomes" id="UP000552836"/>
    </source>
</evidence>
<evidence type="ECO:0000313" key="5">
    <source>
        <dbReference type="EMBL" id="GGL52467.1"/>
    </source>
</evidence>
<evidence type="ECO:0000256" key="1">
    <source>
        <dbReference type="ARBA" id="ARBA00001974"/>
    </source>
</evidence>
<reference evidence="8" key="2">
    <citation type="journal article" date="2019" name="Int. J. Syst. Evol. Microbiol.">
        <title>The Global Catalogue of Microorganisms (GCM) 10K type strain sequencing project: providing services to taxonomists for standard genome sequencing and annotation.</title>
        <authorList>
            <consortium name="The Broad Institute Genomics Platform"/>
            <consortium name="The Broad Institute Genome Sequencing Center for Infectious Disease"/>
            <person name="Wu L."/>
            <person name="Ma J."/>
        </authorList>
    </citation>
    <scope>NUCLEOTIDE SEQUENCE [LARGE SCALE GENOMIC DNA]</scope>
    <source>
        <strain evidence="8">CGMCC 4.5581</strain>
    </source>
</reference>
<evidence type="ECO:0000256" key="2">
    <source>
        <dbReference type="ARBA" id="ARBA00022630"/>
    </source>
</evidence>
<keyword evidence="2" id="KW-0285">Flavoprotein</keyword>
<dbReference type="InterPro" id="IPR002938">
    <property type="entry name" value="FAD-bd"/>
</dbReference>
<dbReference type="EMBL" id="BMMI01000001">
    <property type="protein sequence ID" value="GGL52467.1"/>
    <property type="molecule type" value="Genomic_DNA"/>
</dbReference>
<evidence type="ECO:0000259" key="4">
    <source>
        <dbReference type="Pfam" id="PF01494"/>
    </source>
</evidence>
<dbReference type="PRINTS" id="PR00420">
    <property type="entry name" value="RNGMNOXGNASE"/>
</dbReference>
<keyword evidence="8" id="KW-1185">Reference proteome</keyword>
<dbReference type="PANTHER" id="PTHR43004:SF19">
    <property type="entry name" value="BINDING MONOOXYGENASE, PUTATIVE (JCVI)-RELATED"/>
    <property type="match status" value="1"/>
</dbReference>
<dbReference type="InterPro" id="IPR050641">
    <property type="entry name" value="RIFMO-like"/>
</dbReference>
<dbReference type="Proteomes" id="UP000552836">
    <property type="component" value="Unassembled WGS sequence"/>
</dbReference>
<evidence type="ECO:0000313" key="8">
    <source>
        <dbReference type="Proteomes" id="UP000648663"/>
    </source>
</evidence>
<gene>
    <name evidence="6" type="ORF">FB380_001602</name>
    <name evidence="5" type="ORF">GCM10011589_05750</name>
</gene>
<dbReference type="Pfam" id="PF21274">
    <property type="entry name" value="Rng_hyd_C"/>
    <property type="match status" value="1"/>
</dbReference>
<dbReference type="InterPro" id="IPR036188">
    <property type="entry name" value="FAD/NAD-bd_sf"/>
</dbReference>
<dbReference type="Pfam" id="PF01494">
    <property type="entry name" value="FAD_binding_3"/>
    <property type="match status" value="1"/>
</dbReference>